<proteinExistence type="predicted"/>
<dbReference type="AlphaFoldDB" id="A0A2H3DU21"/>
<evidence type="ECO:0000256" key="1">
    <source>
        <dbReference type="SAM" id="MobiDB-lite"/>
    </source>
</evidence>
<evidence type="ECO:0000313" key="3">
    <source>
        <dbReference type="Proteomes" id="UP000217790"/>
    </source>
</evidence>
<dbReference type="Proteomes" id="UP000217790">
    <property type="component" value="Unassembled WGS sequence"/>
</dbReference>
<sequence length="310" mass="34533">MEIRKIFLLDDDDYPTKDYVPTANPSGSLTLPHQVQDTRSEICVYNSNEDVPSAKIVKPTTTNGFSDIKYESVKQEAIDLTILDDDHVPLAVKKSVKQESIDLTGLDSESDDENIFTSRNDDGFASSTTASAIDVTSLLDFSSTNFLPGPAYMDEDEDSDTTNQEGIFHSPLRSPQALPQTPNRSEKYSLRPRPRPSAHNSPSYANSPPAKRRKRANKENHGNTEENPGWKRAYEALLKEHNRLQKDYYVLMERVQMAKRDAQRGGSSRSPSCRTHVSQRGVSALGGASRTNQQLGSPEPHVSNVYSLLF</sequence>
<feature type="compositionally biased region" description="Basic and acidic residues" evidence="1">
    <location>
        <begin position="217"/>
        <end position="228"/>
    </location>
</feature>
<name>A0A2H3DU21_ARMGA</name>
<dbReference type="OMA" id="PAYMDED"/>
<dbReference type="InParanoid" id="A0A2H3DU21"/>
<dbReference type="EMBL" id="KZ293660">
    <property type="protein sequence ID" value="PBK91773.1"/>
    <property type="molecule type" value="Genomic_DNA"/>
</dbReference>
<feature type="region of interest" description="Disordered" evidence="1">
    <location>
        <begin position="149"/>
        <end position="228"/>
    </location>
</feature>
<dbReference type="OrthoDB" id="2929180at2759"/>
<evidence type="ECO:0000313" key="2">
    <source>
        <dbReference type="EMBL" id="PBK91773.1"/>
    </source>
</evidence>
<organism evidence="2 3">
    <name type="scientific">Armillaria gallica</name>
    <name type="common">Bulbous honey fungus</name>
    <name type="synonym">Armillaria bulbosa</name>
    <dbReference type="NCBI Taxonomy" id="47427"/>
    <lineage>
        <taxon>Eukaryota</taxon>
        <taxon>Fungi</taxon>
        <taxon>Dikarya</taxon>
        <taxon>Basidiomycota</taxon>
        <taxon>Agaricomycotina</taxon>
        <taxon>Agaricomycetes</taxon>
        <taxon>Agaricomycetidae</taxon>
        <taxon>Agaricales</taxon>
        <taxon>Marasmiineae</taxon>
        <taxon>Physalacriaceae</taxon>
        <taxon>Armillaria</taxon>
    </lineage>
</organism>
<reference evidence="3" key="1">
    <citation type="journal article" date="2017" name="Nat. Ecol. Evol.">
        <title>Genome expansion and lineage-specific genetic innovations in the forest pathogenic fungi Armillaria.</title>
        <authorList>
            <person name="Sipos G."/>
            <person name="Prasanna A.N."/>
            <person name="Walter M.C."/>
            <person name="O'Connor E."/>
            <person name="Balint B."/>
            <person name="Krizsan K."/>
            <person name="Kiss B."/>
            <person name="Hess J."/>
            <person name="Varga T."/>
            <person name="Slot J."/>
            <person name="Riley R."/>
            <person name="Boka B."/>
            <person name="Rigling D."/>
            <person name="Barry K."/>
            <person name="Lee J."/>
            <person name="Mihaltcheva S."/>
            <person name="LaButti K."/>
            <person name="Lipzen A."/>
            <person name="Waldron R."/>
            <person name="Moloney N.M."/>
            <person name="Sperisen C."/>
            <person name="Kredics L."/>
            <person name="Vagvoelgyi C."/>
            <person name="Patrignani A."/>
            <person name="Fitzpatrick D."/>
            <person name="Nagy I."/>
            <person name="Doyle S."/>
            <person name="Anderson J.B."/>
            <person name="Grigoriev I.V."/>
            <person name="Gueldener U."/>
            <person name="Muensterkoetter M."/>
            <person name="Nagy L.G."/>
        </authorList>
    </citation>
    <scope>NUCLEOTIDE SEQUENCE [LARGE SCALE GENOMIC DNA]</scope>
    <source>
        <strain evidence="3">Ar21-2</strain>
    </source>
</reference>
<keyword evidence="3" id="KW-1185">Reference proteome</keyword>
<accession>A0A2H3DU21</accession>
<gene>
    <name evidence="2" type="ORF">ARMGADRAFT_1081194</name>
</gene>
<protein>
    <submittedName>
        <fullName evidence="2">Uncharacterized protein</fullName>
    </submittedName>
</protein>
<feature type="region of interest" description="Disordered" evidence="1">
    <location>
        <begin position="260"/>
        <end position="303"/>
    </location>
</feature>
<feature type="compositionally biased region" description="Polar residues" evidence="1">
    <location>
        <begin position="265"/>
        <end position="281"/>
    </location>
</feature>